<dbReference type="AlphaFoldDB" id="W7AS08"/>
<dbReference type="EMBL" id="KI965463">
    <property type="protein sequence ID" value="EUD68271.1"/>
    <property type="molecule type" value="Genomic_DNA"/>
</dbReference>
<dbReference type="Proteomes" id="UP000030640">
    <property type="component" value="Unassembled WGS sequence"/>
</dbReference>
<dbReference type="RefSeq" id="XP_008815119.1">
    <property type="nucleotide sequence ID" value="XM_008816897.1"/>
</dbReference>
<evidence type="ECO:0000256" key="1">
    <source>
        <dbReference type="SAM" id="MobiDB-lite"/>
    </source>
</evidence>
<dbReference type="VEuPathDB" id="PlasmoDB:C922_01291"/>
<gene>
    <name evidence="2" type="ORF">C922_01291</name>
</gene>
<evidence type="ECO:0000313" key="3">
    <source>
        <dbReference type="Proteomes" id="UP000030640"/>
    </source>
</evidence>
<keyword evidence="3" id="KW-1185">Reference proteome</keyword>
<dbReference type="OrthoDB" id="372717at2759"/>
<organism evidence="2 3">
    <name type="scientific">Plasmodium inui San Antonio 1</name>
    <dbReference type="NCBI Taxonomy" id="1237626"/>
    <lineage>
        <taxon>Eukaryota</taxon>
        <taxon>Sar</taxon>
        <taxon>Alveolata</taxon>
        <taxon>Apicomplexa</taxon>
        <taxon>Aconoidasida</taxon>
        <taxon>Haemosporida</taxon>
        <taxon>Plasmodiidae</taxon>
        <taxon>Plasmodium</taxon>
        <taxon>Plasmodium (Plasmodium)</taxon>
    </lineage>
</organism>
<name>W7AS08_9APIC</name>
<feature type="region of interest" description="Disordered" evidence="1">
    <location>
        <begin position="258"/>
        <end position="283"/>
    </location>
</feature>
<accession>W7AS08</accession>
<evidence type="ECO:0000313" key="2">
    <source>
        <dbReference type="EMBL" id="EUD68271.1"/>
    </source>
</evidence>
<protein>
    <submittedName>
        <fullName evidence="2">Uncharacterized protein</fullName>
    </submittedName>
</protein>
<feature type="compositionally biased region" description="Low complexity" evidence="1">
    <location>
        <begin position="258"/>
        <end position="279"/>
    </location>
</feature>
<sequence length="459" mass="53057">MKKDSGAGQIRGTLPDKTHIEKYHANPFTNSKEDYYNEKTLRILCSILLSKNIKRVDCVLLDLLFHFFVKMVKTIGMNCRRFSSLRGSVVVNYIDIKHCTKLALSNLYEEIYTLSNLNDLFEGSSFEAEEQDDTARSKNYNYINVLQDSYLYYKQLCMKQREKYDSMENFDGTNPLDSLHNMANLNYLNIGNNSSSNENVNVLFLNENIDIEKYKEIMALRKKYVHDHMPIIPLSLNRKEKKTGLYNEKADYYEEFSSSHSSSSKSSLSSSSESSPPSSDDLEFFHHMNENVREGQKLESDTKEDMGQEKMNELGLREHLKNHSFFNKDGLLLRSHGWLAKDTTGVIILLHGIQCHARLNFLRQHVEVVIDDDVIVNDENNGYVYEGSCTQYFSKPGYYFCGLYLGGYCVWCGSEKLRNNVKEFDDFTYDVMQYIENLQDSLNVCNVYDEEGSEFSIAG</sequence>
<proteinExistence type="predicted"/>
<reference evidence="2 3" key="1">
    <citation type="submission" date="2013-02" db="EMBL/GenBank/DDBJ databases">
        <title>The Genome Sequence of Plasmodium inui San Antonio 1.</title>
        <authorList>
            <consortium name="The Broad Institute Genome Sequencing Platform"/>
            <consortium name="The Broad Institute Genome Sequencing Center for Infectious Disease"/>
            <person name="Neafsey D."/>
            <person name="Cheeseman I."/>
            <person name="Volkman S."/>
            <person name="Adams J."/>
            <person name="Walker B."/>
            <person name="Young S.K."/>
            <person name="Zeng Q."/>
            <person name="Gargeya S."/>
            <person name="Fitzgerald M."/>
            <person name="Haas B."/>
            <person name="Abouelleil A."/>
            <person name="Alvarado L."/>
            <person name="Arachchi H.M."/>
            <person name="Berlin A.M."/>
            <person name="Chapman S.B."/>
            <person name="Dewar J."/>
            <person name="Goldberg J."/>
            <person name="Griggs A."/>
            <person name="Gujja S."/>
            <person name="Hansen M."/>
            <person name="Howarth C."/>
            <person name="Imamovic A."/>
            <person name="Larimer J."/>
            <person name="McCowan C."/>
            <person name="Murphy C."/>
            <person name="Neiman D."/>
            <person name="Pearson M."/>
            <person name="Priest M."/>
            <person name="Roberts A."/>
            <person name="Saif S."/>
            <person name="Shea T."/>
            <person name="Sisk P."/>
            <person name="Sykes S."/>
            <person name="Wortman J."/>
            <person name="Nusbaum C."/>
            <person name="Birren B."/>
        </authorList>
    </citation>
    <scope>NUCLEOTIDE SEQUENCE [LARGE SCALE GENOMIC DNA]</scope>
    <source>
        <strain evidence="2 3">San Antonio 1</strain>
    </source>
</reference>
<dbReference type="GeneID" id="20036565"/>